<protein>
    <submittedName>
        <fullName evidence="1">Uncharacterized protein</fullName>
    </submittedName>
</protein>
<evidence type="ECO:0000313" key="2">
    <source>
        <dbReference type="Proteomes" id="UP000015102"/>
    </source>
</evidence>
<reference evidence="2" key="1">
    <citation type="submission" date="2013-02" db="EMBL/GenBank/DDBJ databases">
        <authorList>
            <person name="Hughes D."/>
        </authorList>
    </citation>
    <scope>NUCLEOTIDE SEQUENCE</scope>
    <source>
        <strain>Durham</strain>
        <strain evidence="2">NC isolate 2 -- Noor lab</strain>
    </source>
</reference>
<dbReference type="HOGENOM" id="CLU_2834076_0_0_1"/>
<proteinExistence type="predicted"/>
<keyword evidence="2" id="KW-1185">Reference proteome</keyword>
<dbReference type="Proteomes" id="UP000015102">
    <property type="component" value="Unassembled WGS sequence"/>
</dbReference>
<accession>T1H4B3</accession>
<dbReference type="EMBL" id="CAQQ02170293">
    <property type="status" value="NOT_ANNOTATED_CDS"/>
    <property type="molecule type" value="Genomic_DNA"/>
</dbReference>
<organism evidence="1 2">
    <name type="scientific">Megaselia scalaris</name>
    <name type="common">Humpbacked fly</name>
    <name type="synonym">Phora scalaris</name>
    <dbReference type="NCBI Taxonomy" id="36166"/>
    <lineage>
        <taxon>Eukaryota</taxon>
        <taxon>Metazoa</taxon>
        <taxon>Ecdysozoa</taxon>
        <taxon>Arthropoda</taxon>
        <taxon>Hexapoda</taxon>
        <taxon>Insecta</taxon>
        <taxon>Pterygota</taxon>
        <taxon>Neoptera</taxon>
        <taxon>Endopterygota</taxon>
        <taxon>Diptera</taxon>
        <taxon>Brachycera</taxon>
        <taxon>Muscomorpha</taxon>
        <taxon>Platypezoidea</taxon>
        <taxon>Phoridae</taxon>
        <taxon>Megaseliini</taxon>
        <taxon>Megaselia</taxon>
    </lineage>
</organism>
<dbReference type="AlphaFoldDB" id="T1H4B3"/>
<reference evidence="1" key="2">
    <citation type="submission" date="2015-06" db="UniProtKB">
        <authorList>
            <consortium name="EnsemblMetazoa"/>
        </authorList>
    </citation>
    <scope>IDENTIFICATION</scope>
</reference>
<sequence length="66" mass="7693">MHFKGQYQFFKSAKKITMEKSKLNLLRLFETPKQEIYVTTEASSRVVSRALTNIKNVAQNEVEIND</sequence>
<name>T1H4B3_MEGSC</name>
<dbReference type="EnsemblMetazoa" id="MESCA011121-RA">
    <property type="protein sequence ID" value="MESCA011121-PA"/>
    <property type="gene ID" value="MESCA011121"/>
</dbReference>
<evidence type="ECO:0000313" key="1">
    <source>
        <dbReference type="EnsemblMetazoa" id="MESCA011121-PA"/>
    </source>
</evidence>